<keyword evidence="5" id="KW-0699">rRNA-binding</keyword>
<dbReference type="Proteomes" id="UP000176868">
    <property type="component" value="Unassembled WGS sequence"/>
</dbReference>
<comment type="function">
    <text evidence="5">Forms part of the ribosomal stalk, playing a central role in the interaction of the ribosome with GTP-bound translation factors.</text>
</comment>
<dbReference type="PANTHER" id="PTHR11560">
    <property type="entry name" value="39S RIBOSOMAL PROTEIN L10, MITOCHONDRIAL"/>
    <property type="match status" value="1"/>
</dbReference>
<organism evidence="6 7">
    <name type="scientific">Candidatus Zambryskibacteria bacterium RIFOXYD2_FULL_43_10</name>
    <dbReference type="NCBI Taxonomy" id="1802782"/>
    <lineage>
        <taxon>Bacteria</taxon>
        <taxon>Candidatus Zambryskiibacteriota</taxon>
    </lineage>
</organism>
<dbReference type="InterPro" id="IPR022973">
    <property type="entry name" value="Ribosomal_uL10_bac"/>
</dbReference>
<evidence type="ECO:0000256" key="1">
    <source>
        <dbReference type="ARBA" id="ARBA00008889"/>
    </source>
</evidence>
<keyword evidence="2 5" id="KW-0689">Ribosomal protein</keyword>
<reference evidence="6 7" key="1">
    <citation type="journal article" date="2016" name="Nat. Commun.">
        <title>Thousands of microbial genomes shed light on interconnected biogeochemical processes in an aquifer system.</title>
        <authorList>
            <person name="Anantharaman K."/>
            <person name="Brown C.T."/>
            <person name="Hug L.A."/>
            <person name="Sharon I."/>
            <person name="Castelle C.J."/>
            <person name="Probst A.J."/>
            <person name="Thomas B.C."/>
            <person name="Singh A."/>
            <person name="Wilkins M.J."/>
            <person name="Karaoz U."/>
            <person name="Brodie E.L."/>
            <person name="Williams K.H."/>
            <person name="Hubbard S.S."/>
            <person name="Banfield J.F."/>
        </authorList>
    </citation>
    <scope>NUCLEOTIDE SEQUENCE [LARGE SCALE GENOMIC DNA]</scope>
</reference>
<dbReference type="InterPro" id="IPR043141">
    <property type="entry name" value="Ribosomal_uL10-like_sf"/>
</dbReference>
<keyword evidence="3 5" id="KW-0687">Ribonucleoprotein</keyword>
<keyword evidence="5" id="KW-0694">RNA-binding</keyword>
<evidence type="ECO:0000256" key="4">
    <source>
        <dbReference type="ARBA" id="ARBA00035202"/>
    </source>
</evidence>
<evidence type="ECO:0000256" key="2">
    <source>
        <dbReference type="ARBA" id="ARBA00022980"/>
    </source>
</evidence>
<evidence type="ECO:0000256" key="3">
    <source>
        <dbReference type="ARBA" id="ARBA00023274"/>
    </source>
</evidence>
<dbReference type="CDD" id="cd05797">
    <property type="entry name" value="Ribosomal_L10"/>
    <property type="match status" value="1"/>
</dbReference>
<dbReference type="GO" id="GO:0006412">
    <property type="term" value="P:translation"/>
    <property type="evidence" value="ECO:0007669"/>
    <property type="project" value="UniProtKB-UniRule"/>
</dbReference>
<dbReference type="GO" id="GO:0070180">
    <property type="term" value="F:large ribosomal subunit rRNA binding"/>
    <property type="evidence" value="ECO:0007669"/>
    <property type="project" value="UniProtKB-UniRule"/>
</dbReference>
<comment type="subunit">
    <text evidence="5">Part of the ribosomal stalk of the 50S ribosomal subunit. The N-terminus interacts with L11 and the large rRNA to form the base of the stalk. The C-terminus forms an elongated spine to which L12 dimers bind in a sequential fashion forming a multimeric L10(L12)X complex.</text>
</comment>
<dbReference type="EMBL" id="MHWZ01000019">
    <property type="protein sequence ID" value="OHB17495.1"/>
    <property type="molecule type" value="Genomic_DNA"/>
</dbReference>
<gene>
    <name evidence="5" type="primary">rplJ</name>
    <name evidence="6" type="ORF">A2544_01695</name>
</gene>
<dbReference type="GO" id="GO:0003735">
    <property type="term" value="F:structural constituent of ribosome"/>
    <property type="evidence" value="ECO:0007669"/>
    <property type="project" value="InterPro"/>
</dbReference>
<dbReference type="STRING" id="1802782.A2544_01695"/>
<dbReference type="InterPro" id="IPR047865">
    <property type="entry name" value="Ribosomal_uL10_bac_type"/>
</dbReference>
<dbReference type="AlphaFoldDB" id="A0A1G2V7B6"/>
<accession>A0A1G2V7B6</accession>
<sequence>MPISRAKKGEIVERLKKMFKNAKSLVFVNFHGLNVANATQMRQALKGEGVSYTVAKKTLTKRALAEEGFEGAEPSLGGELALAWGEDMIAPARGIYSFHKKWPESLKITGGIFEGRFMTAAEMAEVAQIPTLDVLRGKFVNILNSPIQRLVIGLNEISKIK</sequence>
<name>A0A1G2V7B6_9BACT</name>
<evidence type="ECO:0000256" key="5">
    <source>
        <dbReference type="HAMAP-Rule" id="MF_00362"/>
    </source>
</evidence>
<evidence type="ECO:0000313" key="6">
    <source>
        <dbReference type="EMBL" id="OHB17495.1"/>
    </source>
</evidence>
<dbReference type="InterPro" id="IPR001790">
    <property type="entry name" value="Ribosomal_uL10"/>
</dbReference>
<protein>
    <recommendedName>
        <fullName evidence="4 5">Large ribosomal subunit protein uL10</fullName>
    </recommendedName>
</protein>
<evidence type="ECO:0000313" key="7">
    <source>
        <dbReference type="Proteomes" id="UP000176868"/>
    </source>
</evidence>
<comment type="caution">
    <text evidence="6">The sequence shown here is derived from an EMBL/GenBank/DDBJ whole genome shotgun (WGS) entry which is preliminary data.</text>
</comment>
<comment type="similarity">
    <text evidence="1 5">Belongs to the universal ribosomal protein uL10 family.</text>
</comment>
<dbReference type="Pfam" id="PF00466">
    <property type="entry name" value="Ribosomal_L10"/>
    <property type="match status" value="1"/>
</dbReference>
<dbReference type="HAMAP" id="MF_00362">
    <property type="entry name" value="Ribosomal_uL10"/>
    <property type="match status" value="1"/>
</dbReference>
<proteinExistence type="inferred from homology"/>
<dbReference type="InterPro" id="IPR002363">
    <property type="entry name" value="Ribosomal_uL10_CS_bac"/>
</dbReference>
<dbReference type="NCBIfam" id="NF000955">
    <property type="entry name" value="PRK00099.1-1"/>
    <property type="match status" value="1"/>
</dbReference>
<dbReference type="SUPFAM" id="SSF160369">
    <property type="entry name" value="Ribosomal protein L10-like"/>
    <property type="match status" value="1"/>
</dbReference>
<dbReference type="PROSITE" id="PS01109">
    <property type="entry name" value="RIBOSOMAL_L10"/>
    <property type="match status" value="1"/>
</dbReference>
<dbReference type="GO" id="GO:0015934">
    <property type="term" value="C:large ribosomal subunit"/>
    <property type="evidence" value="ECO:0007669"/>
    <property type="project" value="InterPro"/>
</dbReference>
<dbReference type="Gene3D" id="3.30.70.1730">
    <property type="match status" value="1"/>
</dbReference>